<evidence type="ECO:0000313" key="2">
    <source>
        <dbReference type="EMBL" id="ALL12351.1"/>
    </source>
</evidence>
<feature type="compositionally biased region" description="Low complexity" evidence="1">
    <location>
        <begin position="147"/>
        <end position="156"/>
    </location>
</feature>
<dbReference type="KEGG" id="chq:AQ619_02655"/>
<keyword evidence="3" id="KW-1185">Reference proteome</keyword>
<evidence type="ECO:0000313" key="3">
    <source>
        <dbReference type="Proteomes" id="UP000056905"/>
    </source>
</evidence>
<feature type="region of interest" description="Disordered" evidence="1">
    <location>
        <begin position="135"/>
        <end position="156"/>
    </location>
</feature>
<reference evidence="2 3" key="1">
    <citation type="submission" date="2015-10" db="EMBL/GenBank/DDBJ databases">
        <title>Conservation of the essential genome among Caulobacter and Brevundimonas species.</title>
        <authorList>
            <person name="Scott D."/>
            <person name="Ely B."/>
        </authorList>
    </citation>
    <scope>NUCLEOTIDE SEQUENCE [LARGE SCALE GENOMIC DNA]</scope>
    <source>
        <strain evidence="2 3">CB4</strain>
    </source>
</reference>
<accession>A0A0P0NWI0</accession>
<gene>
    <name evidence="2" type="ORF">AQ619_02655</name>
</gene>
<dbReference type="STRING" id="69395.AQ619_02655"/>
<name>A0A0P0NWI0_9CAUL</name>
<protein>
    <recommendedName>
        <fullName evidence="4">EAL domain-containing protein</fullName>
    </recommendedName>
</protein>
<dbReference type="Proteomes" id="UP000056905">
    <property type="component" value="Chromosome"/>
</dbReference>
<dbReference type="RefSeq" id="WP_062143871.1">
    <property type="nucleotide sequence ID" value="NZ_CP013002.1"/>
</dbReference>
<proteinExistence type="predicted"/>
<evidence type="ECO:0000256" key="1">
    <source>
        <dbReference type="SAM" id="MobiDB-lite"/>
    </source>
</evidence>
<evidence type="ECO:0008006" key="4">
    <source>
        <dbReference type="Google" id="ProtNLM"/>
    </source>
</evidence>
<dbReference type="EMBL" id="CP013002">
    <property type="protein sequence ID" value="ALL12351.1"/>
    <property type="molecule type" value="Genomic_DNA"/>
</dbReference>
<dbReference type="AlphaFoldDB" id="A0A0P0NWI0"/>
<organism evidence="2 3">
    <name type="scientific">Caulobacter henricii</name>
    <dbReference type="NCBI Taxonomy" id="69395"/>
    <lineage>
        <taxon>Bacteria</taxon>
        <taxon>Pseudomonadati</taxon>
        <taxon>Pseudomonadota</taxon>
        <taxon>Alphaproteobacteria</taxon>
        <taxon>Caulobacterales</taxon>
        <taxon>Caulobacteraceae</taxon>
        <taxon>Caulobacter</taxon>
    </lineage>
</organism>
<sequence length="389" mass="41138">MTAIVCLRLLIDDEAFPAARAHEAADAYLKDRWIAPRRYGAVASLAFVLADLRAERLNPEEIQELAARLEALLFPGQAHGQICLMTFEGDEQAVLKFATLSQTELAALAAGRGYGGAAGHVQAITADAIQALPSAPASRPAAPPQAPQQRAAPAAAAAPPSATGWWGLYDLPGEAFVGSLLGLRSDLTQPPPEGDAALLSRDLTCLNDAQSAIKSAPFGDFLVPFGFWNLTTPHAQDAYRSRLSRYPLDLQPRLGASVYGTPREASLGLVSQIRTFLKGSFAVLDLNVLDPTFPLHTFPPELINSVTLTLTGEDDRARLNAILKLVERHATYQGKGVLPCVAGVNSAAEVEACRQGGIARISGPAVSPFLDKPLAQAEGTPLSLARNAA</sequence>